<evidence type="ECO:0000313" key="3">
    <source>
        <dbReference type="Proteomes" id="UP000572212"/>
    </source>
</evidence>
<keyword evidence="1" id="KW-0472">Membrane</keyword>
<organism evidence="2 3">
    <name type="scientific">Gracilibacillus halotolerans</name>
    <dbReference type="NCBI Taxonomy" id="74386"/>
    <lineage>
        <taxon>Bacteria</taxon>
        <taxon>Bacillati</taxon>
        <taxon>Bacillota</taxon>
        <taxon>Bacilli</taxon>
        <taxon>Bacillales</taxon>
        <taxon>Bacillaceae</taxon>
        <taxon>Gracilibacillus</taxon>
    </lineage>
</organism>
<proteinExistence type="predicted"/>
<name>A0A841RJV8_9BACI</name>
<feature type="transmembrane region" description="Helical" evidence="1">
    <location>
        <begin position="6"/>
        <end position="39"/>
    </location>
</feature>
<keyword evidence="1" id="KW-0812">Transmembrane</keyword>
<gene>
    <name evidence="2" type="ORF">GGQ92_001770</name>
</gene>
<evidence type="ECO:0000313" key="2">
    <source>
        <dbReference type="EMBL" id="MBB6512981.1"/>
    </source>
</evidence>
<dbReference type="EMBL" id="JACHON010000006">
    <property type="protein sequence ID" value="MBB6512981.1"/>
    <property type="molecule type" value="Genomic_DNA"/>
</dbReference>
<accession>A0A841RJV8</accession>
<dbReference type="RefSeq" id="WP_184247278.1">
    <property type="nucleotide sequence ID" value="NZ_BAAACU010000042.1"/>
</dbReference>
<reference evidence="2 3" key="1">
    <citation type="submission" date="2020-08" db="EMBL/GenBank/DDBJ databases">
        <title>Genomic Encyclopedia of Type Strains, Phase IV (KMG-IV): sequencing the most valuable type-strain genomes for metagenomic binning, comparative biology and taxonomic classification.</title>
        <authorList>
            <person name="Goeker M."/>
        </authorList>
    </citation>
    <scope>NUCLEOTIDE SEQUENCE [LARGE SCALE GENOMIC DNA]</scope>
    <source>
        <strain evidence="2 3">DSM 11805</strain>
    </source>
</reference>
<comment type="caution">
    <text evidence="2">The sequence shown here is derived from an EMBL/GenBank/DDBJ whole genome shotgun (WGS) entry which is preliminary data.</text>
</comment>
<dbReference type="AlphaFoldDB" id="A0A841RJV8"/>
<keyword evidence="1" id="KW-1133">Transmembrane helix</keyword>
<dbReference type="Proteomes" id="UP000572212">
    <property type="component" value="Unassembled WGS sequence"/>
</dbReference>
<protein>
    <submittedName>
        <fullName evidence="2">Small-conductance mechanosensitive channel</fullName>
    </submittedName>
</protein>
<sequence length="129" mass="14577">MSLPRFIVLAAISIIINLASMINAGFALWSLVLLIFAIFQFKFRDANRPATDKKTYGFIQIFMLAVLIFMSTMGLVGSYALGLFVYDRFSQIFIVCLIAAVLGLVLYYYLVIRLMREAISIFKQGRRAG</sequence>
<evidence type="ECO:0000256" key="1">
    <source>
        <dbReference type="SAM" id="Phobius"/>
    </source>
</evidence>
<keyword evidence="3" id="KW-1185">Reference proteome</keyword>
<feature type="transmembrane region" description="Helical" evidence="1">
    <location>
        <begin position="59"/>
        <end position="86"/>
    </location>
</feature>
<feature type="transmembrane region" description="Helical" evidence="1">
    <location>
        <begin position="92"/>
        <end position="111"/>
    </location>
</feature>